<feature type="region of interest" description="Disordered" evidence="1">
    <location>
        <begin position="330"/>
        <end position="367"/>
    </location>
</feature>
<name>A0A2K3Q6Q4_9HYPO</name>
<comment type="caution">
    <text evidence="2">The sequence shown here is derived from an EMBL/GenBank/DDBJ whole genome shotgun (WGS) entry which is preliminary data.</text>
</comment>
<keyword evidence="3" id="KW-1185">Reference proteome</keyword>
<gene>
    <name evidence="2" type="ORF">TCAP_06888</name>
</gene>
<feature type="compositionally biased region" description="Basic and acidic residues" evidence="1">
    <location>
        <begin position="344"/>
        <end position="356"/>
    </location>
</feature>
<sequence>MCPGHRSRGCRALTGKLPDPAGKTHGRCRNSMLIIWKPEAYEEAPKLTGSLASLSPSKFNDDSFRKFERGDAQAYKEREITSSVIPILEGDIRDRRCVAGEIPFTNLAHLTDGTLVVPGNPDLYYGARPEQIDKAIREDLNHHIVPTTQHDLPVVPNNLLQAKGPDGKMSVALAARGIHSLQSYKLSEPLYDNKAYTISSIYHGGQLKMLKMFASHPIPPSSPDEQPAFATTQLRAFALTNGLNTLIQGATAFRNGREIAEQYRAKAIEQAKARAREEAAATPPRNNGLVLSFTSGASAEETLVTSQDTGRNTDFNIASSYESDTSANELSLDFHPIKRSKSLAPEKRVSNDETARVPRRRGKRRGV</sequence>
<feature type="compositionally biased region" description="Basic residues" evidence="1">
    <location>
        <begin position="357"/>
        <end position="367"/>
    </location>
</feature>
<proteinExistence type="predicted"/>
<dbReference type="STRING" id="45235.A0A2K3Q6Q4"/>
<dbReference type="AlphaFoldDB" id="A0A2K3Q6Q4"/>
<reference evidence="2 3" key="1">
    <citation type="submission" date="2017-08" db="EMBL/GenBank/DDBJ databases">
        <title>Harnessing the power of phylogenomics to disentangle the directionality and signatures of interkingdom host jumping in the parasitic fungal genus Tolypocladium.</title>
        <authorList>
            <person name="Quandt C.A."/>
            <person name="Patterson W."/>
            <person name="Spatafora J.W."/>
        </authorList>
    </citation>
    <scope>NUCLEOTIDE SEQUENCE [LARGE SCALE GENOMIC DNA]</scope>
    <source>
        <strain evidence="2 3">CBS 113982</strain>
    </source>
</reference>
<organism evidence="2 3">
    <name type="scientific">Tolypocladium capitatum</name>
    <dbReference type="NCBI Taxonomy" id="45235"/>
    <lineage>
        <taxon>Eukaryota</taxon>
        <taxon>Fungi</taxon>
        <taxon>Dikarya</taxon>
        <taxon>Ascomycota</taxon>
        <taxon>Pezizomycotina</taxon>
        <taxon>Sordariomycetes</taxon>
        <taxon>Hypocreomycetidae</taxon>
        <taxon>Hypocreales</taxon>
        <taxon>Ophiocordycipitaceae</taxon>
        <taxon>Tolypocladium</taxon>
    </lineage>
</organism>
<protein>
    <submittedName>
        <fullName evidence="2">Uncharacterized protein</fullName>
    </submittedName>
</protein>
<evidence type="ECO:0000256" key="1">
    <source>
        <dbReference type="SAM" id="MobiDB-lite"/>
    </source>
</evidence>
<dbReference type="OrthoDB" id="4941487at2759"/>
<evidence type="ECO:0000313" key="3">
    <source>
        <dbReference type="Proteomes" id="UP000236621"/>
    </source>
</evidence>
<dbReference type="EMBL" id="NRSZ01001131">
    <property type="protein sequence ID" value="PNY23173.1"/>
    <property type="molecule type" value="Genomic_DNA"/>
</dbReference>
<evidence type="ECO:0000313" key="2">
    <source>
        <dbReference type="EMBL" id="PNY23173.1"/>
    </source>
</evidence>
<dbReference type="Proteomes" id="UP000236621">
    <property type="component" value="Unassembled WGS sequence"/>
</dbReference>
<accession>A0A2K3Q6Q4</accession>